<feature type="compositionally biased region" description="Polar residues" evidence="1">
    <location>
        <begin position="96"/>
        <end position="105"/>
    </location>
</feature>
<dbReference type="Pfam" id="PF10021">
    <property type="entry name" value="PARG_cat_microb"/>
    <property type="match status" value="1"/>
</dbReference>
<dbReference type="Gene3D" id="3.40.220.10">
    <property type="entry name" value="Leucine Aminopeptidase, subunit E, domain 1"/>
    <property type="match status" value="1"/>
</dbReference>
<dbReference type="PANTHER" id="PTHR35596">
    <property type="entry name" value="DUF2263 DOMAIN-CONTAINING PROTEIN"/>
    <property type="match status" value="1"/>
</dbReference>
<dbReference type="PANTHER" id="PTHR35596:SF1">
    <property type="entry name" value="MICROBIAL-TYPE PARG CATALYTIC DOMAIN-CONTAINING PROTEIN"/>
    <property type="match status" value="1"/>
</dbReference>
<dbReference type="InterPro" id="IPR019261">
    <property type="entry name" value="PARG_cat_microbial"/>
</dbReference>
<evidence type="ECO:0000313" key="3">
    <source>
        <dbReference type="EMBL" id="KAK8896841.1"/>
    </source>
</evidence>
<feature type="domain" description="Microbial-type PARG catalytic" evidence="2">
    <location>
        <begin position="133"/>
        <end position="274"/>
    </location>
</feature>
<dbReference type="Proteomes" id="UP001470230">
    <property type="component" value="Unassembled WGS sequence"/>
</dbReference>
<protein>
    <recommendedName>
        <fullName evidence="2">Microbial-type PARG catalytic domain-containing protein</fullName>
    </recommendedName>
</protein>
<reference evidence="3 4" key="1">
    <citation type="submission" date="2024-04" db="EMBL/GenBank/DDBJ databases">
        <title>Tritrichomonas musculus Genome.</title>
        <authorList>
            <person name="Alves-Ferreira E."/>
            <person name="Grigg M."/>
            <person name="Lorenzi H."/>
            <person name="Galac M."/>
        </authorList>
    </citation>
    <scope>NUCLEOTIDE SEQUENCE [LARGE SCALE GENOMIC DNA]</scope>
    <source>
        <strain evidence="3 4">EAF2021</strain>
    </source>
</reference>
<sequence length="386" mass="44196">MNKKEIASNNLSAPNKTNLNTTQDIPIITNNKSSNVDQSKELIIIKNNTPNSSSAQTKDISSPHSPQTNQNGQPSQSPIVISFATKNKKDIIIQKGQNQQRNINISDYKPSPKPPNSIQFKFSPEELENQKIADENRQIVKSNKFHITESETIDEDEHIQTKKRLIEKVATHQNTSIFVKKISTIEATIEIHSNLKEDEKQTKKICVLNFANPFKPGGGYLNGRIAQEETLCRQTLLYPTLEHSRMYEFNKSDQMNSIEYDTMIYSPDVHVIRDDRNPILNDNIFRINVISAPAVDNRKDILDLSKAEFVMERRIRKIISVAIDKKNDFIVLGAFGCGVFRNDPKVVSRIFKKVLVDENLKDYFESVVFAIYKNDENYNEFENTFV</sequence>
<keyword evidence="4" id="KW-1185">Reference proteome</keyword>
<evidence type="ECO:0000313" key="4">
    <source>
        <dbReference type="Proteomes" id="UP001470230"/>
    </source>
</evidence>
<dbReference type="NCBIfam" id="TIGR02452">
    <property type="entry name" value="TIGR02452 family protein"/>
    <property type="match status" value="1"/>
</dbReference>
<dbReference type="EMBL" id="JAPFFF010000002">
    <property type="protein sequence ID" value="KAK8896841.1"/>
    <property type="molecule type" value="Genomic_DNA"/>
</dbReference>
<organism evidence="3 4">
    <name type="scientific">Tritrichomonas musculus</name>
    <dbReference type="NCBI Taxonomy" id="1915356"/>
    <lineage>
        <taxon>Eukaryota</taxon>
        <taxon>Metamonada</taxon>
        <taxon>Parabasalia</taxon>
        <taxon>Tritrichomonadida</taxon>
        <taxon>Tritrichomonadidae</taxon>
        <taxon>Tritrichomonas</taxon>
    </lineage>
</organism>
<gene>
    <name evidence="3" type="ORF">M9Y10_014765</name>
</gene>
<name>A0ABR2L1B2_9EUKA</name>
<accession>A0ABR2L1B2</accession>
<comment type="caution">
    <text evidence="3">The sequence shown here is derived from an EMBL/GenBank/DDBJ whole genome shotgun (WGS) entry which is preliminary data.</text>
</comment>
<feature type="region of interest" description="Disordered" evidence="1">
    <location>
        <begin position="96"/>
        <end position="116"/>
    </location>
</feature>
<feature type="compositionally biased region" description="Polar residues" evidence="1">
    <location>
        <begin position="7"/>
        <end position="21"/>
    </location>
</feature>
<feature type="region of interest" description="Disordered" evidence="1">
    <location>
        <begin position="48"/>
        <end position="77"/>
    </location>
</feature>
<evidence type="ECO:0000259" key="2">
    <source>
        <dbReference type="Pfam" id="PF10021"/>
    </source>
</evidence>
<proteinExistence type="predicted"/>
<dbReference type="InterPro" id="IPR012664">
    <property type="entry name" value="CHP02452"/>
</dbReference>
<dbReference type="InterPro" id="IPR043472">
    <property type="entry name" value="Macro_dom-like"/>
</dbReference>
<dbReference type="SUPFAM" id="SSF52949">
    <property type="entry name" value="Macro domain-like"/>
    <property type="match status" value="1"/>
</dbReference>
<feature type="region of interest" description="Disordered" evidence="1">
    <location>
        <begin position="1"/>
        <end position="21"/>
    </location>
</feature>
<evidence type="ECO:0000256" key="1">
    <source>
        <dbReference type="SAM" id="MobiDB-lite"/>
    </source>
</evidence>